<sequence length="322" mass="35874">MKIKSWQFRPHNIILFTYSIVFIFWAFPSFDYFRKGFDEPLSLLSIGGLGLGVAITTAWCLTYLFYNIGKNKAQSKNNQPMPIRQALSDKSYAIFIALTFIGLIAVFYSLAKSGGISFIVDSIQTGRANELKRAMYEDYSVGIISLRYSAIMCGVFLIARRLSGVKHLMLDSAALVFVLCTALLSSRLTVSASLFGGLYIYIYFKKEVQISTLRVALSTIFIFLIFSVLNWSRNYGFYEKLGLGFISGGFSEMLAYLGTPFQGAVFAISNLGTGFSIEQMHSATTIESSLTTNSAFLELTAENSWLGNLRTSLQLCENPRNT</sequence>
<feature type="transmembrane region" description="Helical" evidence="1">
    <location>
        <begin position="210"/>
        <end position="231"/>
    </location>
</feature>
<dbReference type="EMBL" id="CAACYJ010000035">
    <property type="protein sequence ID" value="VFB20064.1"/>
    <property type="molecule type" value="Genomic_DNA"/>
</dbReference>
<dbReference type="RefSeq" id="WP_133144473.1">
    <property type="nucleotide sequence ID" value="NZ_CAACYJ010000035.1"/>
</dbReference>
<keyword evidence="1" id="KW-0812">Transmembrane</keyword>
<dbReference type="AlphaFoldDB" id="A0A449IKV0"/>
<organism evidence="2 3">
    <name type="scientific">Pseudomonas fragi</name>
    <dbReference type="NCBI Taxonomy" id="296"/>
    <lineage>
        <taxon>Bacteria</taxon>
        <taxon>Pseudomonadati</taxon>
        <taxon>Pseudomonadota</taxon>
        <taxon>Gammaproteobacteria</taxon>
        <taxon>Pseudomonadales</taxon>
        <taxon>Pseudomonadaceae</taxon>
        <taxon>Pseudomonas</taxon>
    </lineage>
</organism>
<name>A0A449IKV0_PSEFR</name>
<evidence type="ECO:0000256" key="1">
    <source>
        <dbReference type="SAM" id="Phobius"/>
    </source>
</evidence>
<feature type="transmembrane region" description="Helical" evidence="1">
    <location>
        <begin position="174"/>
        <end position="204"/>
    </location>
</feature>
<keyword evidence="1" id="KW-0472">Membrane</keyword>
<evidence type="ECO:0008006" key="4">
    <source>
        <dbReference type="Google" id="ProtNLM"/>
    </source>
</evidence>
<evidence type="ECO:0000313" key="2">
    <source>
        <dbReference type="EMBL" id="VFB20064.1"/>
    </source>
</evidence>
<accession>A0A449IKV0</accession>
<feature type="transmembrane region" description="Helical" evidence="1">
    <location>
        <begin position="12"/>
        <end position="30"/>
    </location>
</feature>
<feature type="transmembrane region" description="Helical" evidence="1">
    <location>
        <begin position="139"/>
        <end position="162"/>
    </location>
</feature>
<gene>
    <name evidence="2" type="ORF">NCTC10754_02676</name>
</gene>
<evidence type="ECO:0000313" key="3">
    <source>
        <dbReference type="Proteomes" id="UP000330809"/>
    </source>
</evidence>
<feature type="transmembrane region" description="Helical" evidence="1">
    <location>
        <begin position="91"/>
        <end position="111"/>
    </location>
</feature>
<feature type="transmembrane region" description="Helical" evidence="1">
    <location>
        <begin position="42"/>
        <end position="66"/>
    </location>
</feature>
<proteinExistence type="predicted"/>
<dbReference type="Proteomes" id="UP000330809">
    <property type="component" value="Unassembled WGS sequence"/>
</dbReference>
<reference evidence="2 3" key="1">
    <citation type="submission" date="2019-02" db="EMBL/GenBank/DDBJ databases">
        <authorList>
            <consortium name="Pathogen Informatics"/>
        </authorList>
    </citation>
    <scope>NUCLEOTIDE SEQUENCE [LARGE SCALE GENOMIC DNA]</scope>
    <source>
        <strain evidence="2 3">3012STDY7103891</strain>
    </source>
</reference>
<keyword evidence="1" id="KW-1133">Transmembrane helix</keyword>
<protein>
    <recommendedName>
        <fullName evidence="4">Oligosaccharide repeat unit polymerase</fullName>
    </recommendedName>
</protein>